<reference evidence="9 10" key="1">
    <citation type="submission" date="2010-08" db="EMBL/GenBank/DDBJ databases">
        <authorList>
            <person name="Weinstock G."/>
            <person name="Sodergren E."/>
            <person name="Clifton S."/>
            <person name="Fulton L."/>
            <person name="Fulton B."/>
            <person name="Courtney L."/>
            <person name="Fronick C."/>
            <person name="Harrison M."/>
            <person name="Strong C."/>
            <person name="Farmer C."/>
            <person name="Delahaunty K."/>
            <person name="Markovic C."/>
            <person name="Hall O."/>
            <person name="Minx P."/>
            <person name="Tomlinson C."/>
            <person name="Mitreva M."/>
            <person name="Hou S."/>
            <person name="Chen J."/>
            <person name="Wollam A."/>
            <person name="Pepin K.H."/>
            <person name="Johnson M."/>
            <person name="Bhonagiri V."/>
            <person name="Zhang X."/>
            <person name="Suruliraj S."/>
            <person name="Warren W."/>
            <person name="Chinwalla A."/>
            <person name="Mardis E.R."/>
            <person name="Wilson R.K."/>
        </authorList>
    </citation>
    <scope>NUCLEOTIDE SEQUENCE [LARGE SCALE GENOMIC DNA]</scope>
    <source>
        <strain evidence="9 10">F0399</strain>
    </source>
</reference>
<evidence type="ECO:0000313" key="10">
    <source>
        <dbReference type="Proteomes" id="UP000004633"/>
    </source>
</evidence>
<dbReference type="HOGENOM" id="CLU_000604_1_23_9"/>
<proteinExistence type="inferred from homology"/>
<evidence type="ECO:0000313" key="9">
    <source>
        <dbReference type="EMBL" id="EFW29571.1"/>
    </source>
</evidence>
<keyword evidence="3" id="KW-0813">Transport</keyword>
<dbReference type="PROSITE" id="PS50893">
    <property type="entry name" value="ABC_TRANSPORTER_2"/>
    <property type="match status" value="1"/>
</dbReference>
<dbReference type="InterPro" id="IPR003593">
    <property type="entry name" value="AAA+_ATPase"/>
</dbReference>
<feature type="domain" description="ABC transporter" evidence="8">
    <location>
        <begin position="9"/>
        <end position="253"/>
    </location>
</feature>
<evidence type="ECO:0000256" key="1">
    <source>
        <dbReference type="ARBA" id="ARBA00004202"/>
    </source>
</evidence>
<dbReference type="GO" id="GO:0016887">
    <property type="term" value="F:ATP hydrolysis activity"/>
    <property type="evidence" value="ECO:0007669"/>
    <property type="project" value="InterPro"/>
</dbReference>
<sequence length="262" mass="28498">MTENKIPLLEVPSLRVEVGTRRLLSDVSMTVRRGEIAAVVGESGCGKSTLLRTLIGILPDGGAVTGGTVRFYGADLFALSARARRSMMGQDIAFLFQEPGTYLSPIRRIGAQFRDYLAAHGAGEGWREIAVEALRRENLEDAEKLLSAYPFQLSGGMRQRAATAMTLALTPKLLLVDEPTSALDVIASRSLLDRLRARVEEEGCCVIFVTHNIDAAAYVADSIFIMQAGAFVERGDCRTVLERPAAEYTRVLLRAVPHMADG</sequence>
<keyword evidence="10" id="KW-1185">Reference proteome</keyword>
<keyword evidence="7" id="KW-0472">Membrane</keyword>
<accession>E7N310</accession>
<evidence type="ECO:0000259" key="8">
    <source>
        <dbReference type="PROSITE" id="PS50893"/>
    </source>
</evidence>
<name>E7N310_9FIRM</name>
<keyword evidence="6 9" id="KW-0067">ATP-binding</keyword>
<evidence type="ECO:0000256" key="6">
    <source>
        <dbReference type="ARBA" id="ARBA00022840"/>
    </source>
</evidence>
<dbReference type="InterPro" id="IPR050388">
    <property type="entry name" value="ABC_Ni/Peptide_Import"/>
</dbReference>
<dbReference type="InterPro" id="IPR003439">
    <property type="entry name" value="ABC_transporter-like_ATP-bd"/>
</dbReference>
<dbReference type="PANTHER" id="PTHR43297">
    <property type="entry name" value="OLIGOPEPTIDE TRANSPORT ATP-BINDING PROTEIN APPD"/>
    <property type="match status" value="1"/>
</dbReference>
<organism evidence="9 10">
    <name type="scientific">Selenomonas artemidis F0399</name>
    <dbReference type="NCBI Taxonomy" id="749551"/>
    <lineage>
        <taxon>Bacteria</taxon>
        <taxon>Bacillati</taxon>
        <taxon>Bacillota</taxon>
        <taxon>Negativicutes</taxon>
        <taxon>Selenomonadales</taxon>
        <taxon>Selenomonadaceae</taxon>
        <taxon>Selenomonas</taxon>
    </lineage>
</organism>
<dbReference type="Gene3D" id="3.40.50.300">
    <property type="entry name" value="P-loop containing nucleotide triphosphate hydrolases"/>
    <property type="match status" value="1"/>
</dbReference>
<comment type="similarity">
    <text evidence="2">Belongs to the ABC transporter superfamily.</text>
</comment>
<dbReference type="CDD" id="cd03257">
    <property type="entry name" value="ABC_NikE_OppD_transporters"/>
    <property type="match status" value="1"/>
</dbReference>
<dbReference type="GO" id="GO:0005886">
    <property type="term" value="C:plasma membrane"/>
    <property type="evidence" value="ECO:0007669"/>
    <property type="project" value="UniProtKB-SubCell"/>
</dbReference>
<evidence type="ECO:0000256" key="3">
    <source>
        <dbReference type="ARBA" id="ARBA00022448"/>
    </source>
</evidence>
<comment type="subcellular location">
    <subcellularLocation>
        <location evidence="1">Cell membrane</location>
        <topology evidence="1">Peripheral membrane protein</topology>
    </subcellularLocation>
</comment>
<dbReference type="RefSeq" id="WP_009350040.1">
    <property type="nucleotide sequence ID" value="NZ_GL638136.1"/>
</dbReference>
<evidence type="ECO:0000256" key="5">
    <source>
        <dbReference type="ARBA" id="ARBA00022741"/>
    </source>
</evidence>
<dbReference type="SUPFAM" id="SSF52540">
    <property type="entry name" value="P-loop containing nucleoside triphosphate hydrolases"/>
    <property type="match status" value="1"/>
</dbReference>
<dbReference type="SMART" id="SM00382">
    <property type="entry name" value="AAA"/>
    <property type="match status" value="1"/>
</dbReference>
<dbReference type="Proteomes" id="UP000004633">
    <property type="component" value="Unassembled WGS sequence"/>
</dbReference>
<dbReference type="STRING" id="749551.HMPREF9555_01382"/>
<dbReference type="AlphaFoldDB" id="E7N310"/>
<dbReference type="InterPro" id="IPR027417">
    <property type="entry name" value="P-loop_NTPase"/>
</dbReference>
<comment type="caution">
    <text evidence="9">The sequence shown here is derived from an EMBL/GenBank/DDBJ whole genome shotgun (WGS) entry which is preliminary data.</text>
</comment>
<dbReference type="GO" id="GO:0005524">
    <property type="term" value="F:ATP binding"/>
    <property type="evidence" value="ECO:0007669"/>
    <property type="project" value="UniProtKB-KW"/>
</dbReference>
<evidence type="ECO:0000256" key="7">
    <source>
        <dbReference type="ARBA" id="ARBA00023136"/>
    </source>
</evidence>
<dbReference type="PANTHER" id="PTHR43297:SF2">
    <property type="entry name" value="DIPEPTIDE TRANSPORT ATP-BINDING PROTEIN DPPD"/>
    <property type="match status" value="1"/>
</dbReference>
<protein>
    <submittedName>
        <fullName evidence="9">ABC transporter, ATP-binding protein</fullName>
    </submittedName>
</protein>
<dbReference type="EMBL" id="AECV01000023">
    <property type="protein sequence ID" value="EFW29571.1"/>
    <property type="molecule type" value="Genomic_DNA"/>
</dbReference>
<evidence type="ECO:0000256" key="2">
    <source>
        <dbReference type="ARBA" id="ARBA00005417"/>
    </source>
</evidence>
<keyword evidence="4" id="KW-1003">Cell membrane</keyword>
<evidence type="ECO:0000256" key="4">
    <source>
        <dbReference type="ARBA" id="ARBA00022475"/>
    </source>
</evidence>
<gene>
    <name evidence="9" type="ORF">HMPREF9555_01382</name>
</gene>
<dbReference type="Pfam" id="PF00005">
    <property type="entry name" value="ABC_tran"/>
    <property type="match status" value="1"/>
</dbReference>
<keyword evidence="5" id="KW-0547">Nucleotide-binding</keyword>